<proteinExistence type="predicted"/>
<reference evidence="2 3" key="1">
    <citation type="submission" date="2022-05" db="EMBL/GenBank/DDBJ databases">
        <authorList>
            <consortium name="Genoscope - CEA"/>
            <person name="William W."/>
        </authorList>
    </citation>
    <scope>NUCLEOTIDE SEQUENCE [LARGE SCALE GENOMIC DNA]</scope>
</reference>
<evidence type="ECO:0000256" key="1">
    <source>
        <dbReference type="SAM" id="MobiDB-lite"/>
    </source>
</evidence>
<organism evidence="2 3">
    <name type="scientific">Pocillopora meandrina</name>
    <dbReference type="NCBI Taxonomy" id="46732"/>
    <lineage>
        <taxon>Eukaryota</taxon>
        <taxon>Metazoa</taxon>
        <taxon>Cnidaria</taxon>
        <taxon>Anthozoa</taxon>
        <taxon>Hexacorallia</taxon>
        <taxon>Scleractinia</taxon>
        <taxon>Astrocoeniina</taxon>
        <taxon>Pocilloporidae</taxon>
        <taxon>Pocillopora</taxon>
    </lineage>
</organism>
<evidence type="ECO:0000313" key="2">
    <source>
        <dbReference type="EMBL" id="CAH3130987.1"/>
    </source>
</evidence>
<accession>A0AAU9X021</accession>
<dbReference type="AlphaFoldDB" id="A0AAU9X021"/>
<gene>
    <name evidence="2" type="ORF">PMEA_00014441</name>
</gene>
<dbReference type="EMBL" id="CALNXJ010000025">
    <property type="protein sequence ID" value="CAH3130987.1"/>
    <property type="molecule type" value="Genomic_DNA"/>
</dbReference>
<sequence length="81" mass="9201">MCRWGCRENDMIFKCKFCGTNYCKACGRGDFHGVMTATSVCRVCFQPKCQGEKVGNTREKSTKKEMKKKTTVKTNSSQSKK</sequence>
<protein>
    <submittedName>
        <fullName evidence="2">Uncharacterized protein</fullName>
    </submittedName>
</protein>
<dbReference type="Proteomes" id="UP001159428">
    <property type="component" value="Unassembled WGS sequence"/>
</dbReference>
<feature type="compositionally biased region" description="Basic and acidic residues" evidence="1">
    <location>
        <begin position="55"/>
        <end position="64"/>
    </location>
</feature>
<evidence type="ECO:0000313" key="3">
    <source>
        <dbReference type="Proteomes" id="UP001159428"/>
    </source>
</evidence>
<name>A0AAU9X021_9CNID</name>
<comment type="caution">
    <text evidence="2">The sequence shown here is derived from an EMBL/GenBank/DDBJ whole genome shotgun (WGS) entry which is preliminary data.</text>
</comment>
<keyword evidence="3" id="KW-1185">Reference proteome</keyword>
<feature type="region of interest" description="Disordered" evidence="1">
    <location>
        <begin position="53"/>
        <end position="81"/>
    </location>
</feature>